<proteinExistence type="predicted"/>
<dbReference type="RefSeq" id="WP_390221589.1">
    <property type="nucleotide sequence ID" value="NZ_JBHTAA010000001.1"/>
</dbReference>
<dbReference type="Proteomes" id="UP001596481">
    <property type="component" value="Unassembled WGS sequence"/>
</dbReference>
<accession>A0ABD5ZAT8</accession>
<dbReference type="InterPro" id="IPR013783">
    <property type="entry name" value="Ig-like_fold"/>
</dbReference>
<dbReference type="Pfam" id="PF18204">
    <property type="entry name" value="PGF-CTERM"/>
    <property type="match status" value="1"/>
</dbReference>
<evidence type="ECO:0000256" key="2">
    <source>
        <dbReference type="SAM" id="MobiDB-lite"/>
    </source>
</evidence>
<dbReference type="Pfam" id="PF24318">
    <property type="entry name" value="DUF7490"/>
    <property type="match status" value="2"/>
</dbReference>
<protein>
    <submittedName>
        <fullName evidence="5">PGF-CTERM sorting domain-containing protein</fullName>
    </submittedName>
</protein>
<dbReference type="NCBIfam" id="NF038353">
    <property type="entry name" value="FxLYD_dom"/>
    <property type="match status" value="1"/>
</dbReference>
<dbReference type="AlphaFoldDB" id="A0ABD5ZAT8"/>
<dbReference type="InterPro" id="IPR055913">
    <property type="entry name" value="DUF7490"/>
</dbReference>
<dbReference type="InterPro" id="IPR047676">
    <property type="entry name" value="FxLYD_dom"/>
</dbReference>
<feature type="domain" description="DUF7490" evidence="4">
    <location>
        <begin position="165"/>
        <end position="267"/>
    </location>
</feature>
<evidence type="ECO:0000259" key="4">
    <source>
        <dbReference type="Pfam" id="PF24318"/>
    </source>
</evidence>
<evidence type="ECO:0000313" key="6">
    <source>
        <dbReference type="Proteomes" id="UP001596481"/>
    </source>
</evidence>
<keyword evidence="6" id="KW-1185">Reference proteome</keyword>
<name>A0ABD5ZAT8_9EURY</name>
<evidence type="ECO:0000313" key="5">
    <source>
        <dbReference type="EMBL" id="MFC7202289.1"/>
    </source>
</evidence>
<dbReference type="Gene3D" id="2.60.40.10">
    <property type="entry name" value="Immunoglobulins"/>
    <property type="match status" value="1"/>
</dbReference>
<dbReference type="GO" id="GO:0005886">
    <property type="term" value="C:plasma membrane"/>
    <property type="evidence" value="ECO:0007669"/>
    <property type="project" value="UniProtKB-SubCell"/>
</dbReference>
<keyword evidence="1" id="KW-0732">Signal</keyword>
<dbReference type="NCBIfam" id="TIGR04126">
    <property type="entry name" value="PGF_CTERM"/>
    <property type="match status" value="1"/>
</dbReference>
<feature type="region of interest" description="Disordered" evidence="2">
    <location>
        <begin position="279"/>
        <end position="314"/>
    </location>
</feature>
<organism evidence="5 6">
    <name type="scientific">Haloferax namakaokahaiae</name>
    <dbReference type="NCBI Taxonomy" id="1748331"/>
    <lineage>
        <taxon>Archaea</taxon>
        <taxon>Methanobacteriati</taxon>
        <taxon>Methanobacteriota</taxon>
        <taxon>Stenosarchaea group</taxon>
        <taxon>Halobacteria</taxon>
        <taxon>Halobacteriales</taxon>
        <taxon>Haloferacaceae</taxon>
        <taxon>Haloferax</taxon>
    </lineage>
</organism>
<reference evidence="5 6" key="1">
    <citation type="journal article" date="2019" name="Int. J. Syst. Evol. Microbiol.">
        <title>The Global Catalogue of Microorganisms (GCM) 10K type strain sequencing project: providing services to taxonomists for standard genome sequencing and annotation.</title>
        <authorList>
            <consortium name="The Broad Institute Genomics Platform"/>
            <consortium name="The Broad Institute Genome Sequencing Center for Infectious Disease"/>
            <person name="Wu L."/>
            <person name="Ma J."/>
        </authorList>
    </citation>
    <scope>NUCLEOTIDE SEQUENCE [LARGE SCALE GENOMIC DNA]</scope>
    <source>
        <strain evidence="5 6">DSM 29988</strain>
    </source>
</reference>
<gene>
    <name evidence="5" type="ORF">ACFQJC_02085</name>
</gene>
<evidence type="ECO:0000259" key="3">
    <source>
        <dbReference type="Pfam" id="PF18204"/>
    </source>
</evidence>
<feature type="domain" description="DUF7490" evidence="4">
    <location>
        <begin position="43"/>
        <end position="147"/>
    </location>
</feature>
<sequence>MDRNALLAGGAIGIVAIALVTALVVPGVLADPTDDGPVRPGRISVSEVTIAAGAATGETATLDIETRIEHGGNPTDNVSVLVRAIDEESGLRMATEQVSVGNLTRDGEVTAGTNLTVPREGGYDIDVILYRNAERVDTAQQRIRGVEAIKPPYLRTNTEFTESEALPPVSFSIAEAGDNRSTLDVGATLTNTGDTPTDDLSVRFVLRQAESNIVASQSTVDVGEVGPGRTATVETPVTVPNDYNYYIDAVLVRDGVVIDTARGAANLNPTRTISVNETTEEVELEVSDFEDSDTTSGDDDYRTEESGATQTGTPGFGPVVALVALCASVLALRRWRQ</sequence>
<dbReference type="InterPro" id="IPR026371">
    <property type="entry name" value="PGF_CTERM"/>
</dbReference>
<dbReference type="GO" id="GO:0030115">
    <property type="term" value="C:S-layer"/>
    <property type="evidence" value="ECO:0007669"/>
    <property type="project" value="UniProtKB-SubCell"/>
</dbReference>
<feature type="domain" description="PGF-CTERM archaeal protein-sorting signal" evidence="3">
    <location>
        <begin position="313"/>
        <end position="334"/>
    </location>
</feature>
<evidence type="ECO:0000256" key="1">
    <source>
        <dbReference type="ARBA" id="ARBA00022729"/>
    </source>
</evidence>
<feature type="compositionally biased region" description="Acidic residues" evidence="2">
    <location>
        <begin position="279"/>
        <end position="298"/>
    </location>
</feature>
<comment type="caution">
    <text evidence="5">The sequence shown here is derived from an EMBL/GenBank/DDBJ whole genome shotgun (WGS) entry which is preliminary data.</text>
</comment>
<dbReference type="EMBL" id="JBHTAA010000001">
    <property type="protein sequence ID" value="MFC7202289.1"/>
    <property type="molecule type" value="Genomic_DNA"/>
</dbReference>